<feature type="domain" description="Methyltransferase" evidence="2">
    <location>
        <begin position="151"/>
        <end position="382"/>
    </location>
</feature>
<keyword evidence="1" id="KW-0812">Transmembrane</keyword>
<reference evidence="3" key="1">
    <citation type="submission" date="2021-01" db="EMBL/GenBank/DDBJ databases">
        <authorList>
            <person name="Corre E."/>
            <person name="Pelletier E."/>
            <person name="Niang G."/>
            <person name="Scheremetjew M."/>
            <person name="Finn R."/>
            <person name="Kale V."/>
            <person name="Holt S."/>
            <person name="Cochrane G."/>
            <person name="Meng A."/>
            <person name="Brown T."/>
            <person name="Cohen L."/>
        </authorList>
    </citation>
    <scope>NUCLEOTIDE SEQUENCE</scope>
    <source>
        <strain evidence="3">GSO104</strain>
    </source>
</reference>
<protein>
    <recommendedName>
        <fullName evidence="2">Methyltransferase domain-containing protein</fullName>
    </recommendedName>
</protein>
<evidence type="ECO:0000313" key="3">
    <source>
        <dbReference type="EMBL" id="CAE4629882.1"/>
    </source>
</evidence>
<keyword evidence="1" id="KW-0472">Membrane</keyword>
<accession>A0A7S4S0I4</accession>
<sequence length="389" mass="44141">MRRRTNANRKAQVSVRSEREVVIHQQSSSIVVELSYRDIQMPGPTLSTLEMRSSGGKNRGRSRSFVVALLIVTVTFVISIAKYTTITSDSIAGFDDMKKEVYNFVSSSYNQNRLCTQNQYANVLKLPLNEYARLMDQWLANKTLHEKKLMENPDSLAHSHTRFQAFEVMGDCTFDCIGGQCHSDVSKVVCGGTAIKAPCVVYSIGGNNQWEFESDLLKKTPCEIHTFDCTGERERFQKPDNDRLHFHHVCLGTANAPAPKTPPIGKNDIGGEFWTLEKMQKTLNHTQIDLLKIDIEGYEIPLLNSWPILTDIKSSSAVLPMQVLVEVHYRTQMKELAAISQADWKFPTDMINLQEHFLKMGYAVVIRDDNKYCKHCTELTLVRIKCPSL</sequence>
<evidence type="ECO:0000259" key="2">
    <source>
        <dbReference type="Pfam" id="PF13383"/>
    </source>
</evidence>
<dbReference type="PANTHER" id="PTHR32026">
    <property type="entry name" value="METHYLTRANSFERASE-LIKE PROTEIN 24"/>
    <property type="match status" value="1"/>
</dbReference>
<dbReference type="InterPro" id="IPR025714">
    <property type="entry name" value="Methyltranfer_dom"/>
</dbReference>
<organism evidence="3">
    <name type="scientific">Ditylum brightwellii</name>
    <dbReference type="NCBI Taxonomy" id="49249"/>
    <lineage>
        <taxon>Eukaryota</taxon>
        <taxon>Sar</taxon>
        <taxon>Stramenopiles</taxon>
        <taxon>Ochrophyta</taxon>
        <taxon>Bacillariophyta</taxon>
        <taxon>Mediophyceae</taxon>
        <taxon>Lithodesmiophycidae</taxon>
        <taxon>Lithodesmiales</taxon>
        <taxon>Lithodesmiaceae</taxon>
        <taxon>Ditylum</taxon>
    </lineage>
</organism>
<dbReference type="EMBL" id="HBNS01034260">
    <property type="protein sequence ID" value="CAE4629882.1"/>
    <property type="molecule type" value="Transcribed_RNA"/>
</dbReference>
<dbReference type="PANTHER" id="PTHR32026:SF10">
    <property type="entry name" value="METHYLTRANSFERASE-LIKE PROTEIN 24-RELATED"/>
    <property type="match status" value="1"/>
</dbReference>
<evidence type="ECO:0000256" key="1">
    <source>
        <dbReference type="SAM" id="Phobius"/>
    </source>
</evidence>
<proteinExistence type="predicted"/>
<dbReference type="InterPro" id="IPR026913">
    <property type="entry name" value="METTL24"/>
</dbReference>
<dbReference type="Pfam" id="PF13383">
    <property type="entry name" value="Methyltransf_22"/>
    <property type="match status" value="1"/>
</dbReference>
<feature type="transmembrane region" description="Helical" evidence="1">
    <location>
        <begin position="65"/>
        <end position="83"/>
    </location>
</feature>
<gene>
    <name evidence="3" type="ORF">DBRI00130_LOCUS26811</name>
</gene>
<dbReference type="AlphaFoldDB" id="A0A7S4S0I4"/>
<name>A0A7S4S0I4_9STRA</name>
<keyword evidence="1" id="KW-1133">Transmembrane helix</keyword>